<gene>
    <name evidence="1" type="ORF">QWZ10_16480</name>
</gene>
<evidence type="ECO:0000313" key="1">
    <source>
        <dbReference type="EMBL" id="MDN3712942.1"/>
    </source>
</evidence>
<dbReference type="EMBL" id="JAUFRC010000001">
    <property type="protein sequence ID" value="MDN3712942.1"/>
    <property type="molecule type" value="Genomic_DNA"/>
</dbReference>
<proteinExistence type="predicted"/>
<dbReference type="Proteomes" id="UP001243846">
    <property type="component" value="Unassembled WGS sequence"/>
</dbReference>
<reference evidence="2" key="1">
    <citation type="journal article" date="2019" name="Int. J. Syst. Evol. Microbiol.">
        <title>The Global Catalogue of Microorganisms (GCM) 10K type strain sequencing project: providing services to taxonomists for standard genome sequencing and annotation.</title>
        <authorList>
            <consortium name="The Broad Institute Genomics Platform"/>
            <consortium name="The Broad Institute Genome Sequencing Center for Infectious Disease"/>
            <person name="Wu L."/>
            <person name="Ma J."/>
        </authorList>
    </citation>
    <scope>NUCLEOTIDE SEQUENCE [LARGE SCALE GENOMIC DNA]</scope>
    <source>
        <strain evidence="2">CECT 8482</strain>
    </source>
</reference>
<name>A0ABT8DC29_9RHOB</name>
<keyword evidence="2" id="KW-1185">Reference proteome</keyword>
<organism evidence="1 2">
    <name type="scientific">Paracoccus cavernae</name>
    <dbReference type="NCBI Taxonomy" id="1571207"/>
    <lineage>
        <taxon>Bacteria</taxon>
        <taxon>Pseudomonadati</taxon>
        <taxon>Pseudomonadota</taxon>
        <taxon>Alphaproteobacteria</taxon>
        <taxon>Rhodobacterales</taxon>
        <taxon>Paracoccaceae</taxon>
        <taxon>Paracoccus</taxon>
    </lineage>
</organism>
<evidence type="ECO:0000313" key="2">
    <source>
        <dbReference type="Proteomes" id="UP001243846"/>
    </source>
</evidence>
<sequence>MPMLHDLGAGWLHPHGVHIAKKLPVAGMAVYDQLPVALNEQARAALGGARPVLLPLFSPRSARLLAEEAQTARAPLWVAPISAAAWENWAAAAARHAVAPTPDAPGILHALREMLAVEQS</sequence>
<protein>
    <submittedName>
        <fullName evidence="1">Uncharacterized protein</fullName>
    </submittedName>
</protein>
<accession>A0ABT8DC29</accession>
<comment type="caution">
    <text evidence="1">The sequence shown here is derived from an EMBL/GenBank/DDBJ whole genome shotgun (WGS) entry which is preliminary data.</text>
</comment>
<dbReference type="RefSeq" id="WP_377786597.1">
    <property type="nucleotide sequence ID" value="NZ_JBHUOC010000001.1"/>
</dbReference>